<reference evidence="2" key="1">
    <citation type="submission" date="2021-11" db="EMBL/GenBank/DDBJ databases">
        <authorList>
            <person name="Schell T."/>
        </authorList>
    </citation>
    <scope>NUCLEOTIDE SEQUENCE</scope>
    <source>
        <strain evidence="2">M5</strain>
    </source>
</reference>
<feature type="compositionally biased region" description="Low complexity" evidence="1">
    <location>
        <begin position="15"/>
        <end position="24"/>
    </location>
</feature>
<name>A0A8J2RZ88_9CRUS</name>
<keyword evidence="3" id="KW-1185">Reference proteome</keyword>
<sequence>MSHTYSFRHGNKNQSSSTSSSSSSGGHQRIAYGSRSTSTGTPPQTPTIRVTSPVPDVVKMIDIWDPEVVEDEPPSSTSPKAYSFRYKEEKQHKQRKHHAPQQPPSSENNKTNLTDSAMQADDPAVELQTSNTQQQQQPIIAQPKCLPPIETTIIYINQIGDALSPIEDDGLKTAGESEESSDCEEISQISAVTQIPRCKSKERCPEVVDEPTAEENDPLIQVDDQILTEETILSEEKAPLIVELVNTGSQRIWEEMHSSSSDTGKPVKRVQFSRSLSLVPGSSAAHQTACIEVDQRTGGIRCAAAGGRRYSSLDSGGPVSNDIFPSMFTFGEQHQPFAVISSERKMLSPTPESALENAQSPQQEGADEPRIVPTNIVDEDELLQSSADCCQQPSTDTMTTLSVTVEEVGGDVEGTTNHDPTCDLFDRLNALKNDEELMDLATGFVLQLLRSAQEETLRRGHVASKMEQKSKLSLELQHVAVPKGRHNRKWYSRLRMLLLRTLTCTCVPTHPNIQSPLSN</sequence>
<accession>A0A8J2RZ88</accession>
<feature type="region of interest" description="Disordered" evidence="1">
    <location>
        <begin position="1"/>
        <end position="114"/>
    </location>
</feature>
<dbReference type="AlphaFoldDB" id="A0A8J2RZ88"/>
<protein>
    <submittedName>
        <fullName evidence="2">Uncharacterized protein</fullName>
    </submittedName>
</protein>
<feature type="compositionally biased region" description="Polar residues" evidence="1">
    <location>
        <begin position="104"/>
        <end position="114"/>
    </location>
</feature>
<proteinExistence type="predicted"/>
<comment type="caution">
    <text evidence="2">The sequence shown here is derived from an EMBL/GenBank/DDBJ whole genome shotgun (WGS) entry which is preliminary data.</text>
</comment>
<feature type="region of interest" description="Disordered" evidence="1">
    <location>
        <begin position="346"/>
        <end position="370"/>
    </location>
</feature>
<evidence type="ECO:0000313" key="3">
    <source>
        <dbReference type="Proteomes" id="UP000789390"/>
    </source>
</evidence>
<dbReference type="OrthoDB" id="6359711at2759"/>
<evidence type="ECO:0000313" key="2">
    <source>
        <dbReference type="EMBL" id="CAH0109796.1"/>
    </source>
</evidence>
<dbReference type="Proteomes" id="UP000789390">
    <property type="component" value="Unassembled WGS sequence"/>
</dbReference>
<gene>
    <name evidence="2" type="ORF">DGAL_LOCUS13285</name>
</gene>
<organism evidence="2 3">
    <name type="scientific">Daphnia galeata</name>
    <dbReference type="NCBI Taxonomy" id="27404"/>
    <lineage>
        <taxon>Eukaryota</taxon>
        <taxon>Metazoa</taxon>
        <taxon>Ecdysozoa</taxon>
        <taxon>Arthropoda</taxon>
        <taxon>Crustacea</taxon>
        <taxon>Branchiopoda</taxon>
        <taxon>Diplostraca</taxon>
        <taxon>Cladocera</taxon>
        <taxon>Anomopoda</taxon>
        <taxon>Daphniidae</taxon>
        <taxon>Daphnia</taxon>
    </lineage>
</organism>
<feature type="compositionally biased region" description="Acidic residues" evidence="1">
    <location>
        <begin position="64"/>
        <end position="73"/>
    </location>
</feature>
<dbReference type="EMBL" id="CAKKLH010000295">
    <property type="protein sequence ID" value="CAH0109796.1"/>
    <property type="molecule type" value="Genomic_DNA"/>
</dbReference>
<evidence type="ECO:0000256" key="1">
    <source>
        <dbReference type="SAM" id="MobiDB-lite"/>
    </source>
</evidence>